<sequence length="91" mass="10493">MSTPGKVLVHDPNFYTAEIPSTNELTEFLDERTIFEEKPDWQIETNFKNSEEQVMFENEQVSSDQTAVLEECYDNAEIGISKQEISATKKK</sequence>
<reference evidence="1 2" key="1">
    <citation type="journal article" date="2019" name="Sci. Rep.">
        <title>Orb-weaving spider Araneus ventricosus genome elucidates the spidroin gene catalogue.</title>
        <authorList>
            <person name="Kono N."/>
            <person name="Nakamura H."/>
            <person name="Ohtoshi R."/>
            <person name="Moran D.A.P."/>
            <person name="Shinohara A."/>
            <person name="Yoshida Y."/>
            <person name="Fujiwara M."/>
            <person name="Mori M."/>
            <person name="Tomita M."/>
            <person name="Arakawa K."/>
        </authorList>
    </citation>
    <scope>NUCLEOTIDE SEQUENCE [LARGE SCALE GENOMIC DNA]</scope>
</reference>
<protein>
    <submittedName>
        <fullName evidence="1">Uncharacterized protein</fullName>
    </submittedName>
</protein>
<evidence type="ECO:0000313" key="1">
    <source>
        <dbReference type="EMBL" id="GBN41844.1"/>
    </source>
</evidence>
<comment type="caution">
    <text evidence="1">The sequence shown here is derived from an EMBL/GenBank/DDBJ whole genome shotgun (WGS) entry which is preliminary data.</text>
</comment>
<dbReference type="EMBL" id="BGPR01009718">
    <property type="protein sequence ID" value="GBN41844.1"/>
    <property type="molecule type" value="Genomic_DNA"/>
</dbReference>
<gene>
    <name evidence="1" type="ORF">AVEN_196067_1</name>
</gene>
<dbReference type="Proteomes" id="UP000499080">
    <property type="component" value="Unassembled WGS sequence"/>
</dbReference>
<keyword evidence="2" id="KW-1185">Reference proteome</keyword>
<evidence type="ECO:0000313" key="2">
    <source>
        <dbReference type="Proteomes" id="UP000499080"/>
    </source>
</evidence>
<proteinExistence type="predicted"/>
<organism evidence="1 2">
    <name type="scientific">Araneus ventricosus</name>
    <name type="common">Orbweaver spider</name>
    <name type="synonym">Epeira ventricosa</name>
    <dbReference type="NCBI Taxonomy" id="182803"/>
    <lineage>
        <taxon>Eukaryota</taxon>
        <taxon>Metazoa</taxon>
        <taxon>Ecdysozoa</taxon>
        <taxon>Arthropoda</taxon>
        <taxon>Chelicerata</taxon>
        <taxon>Arachnida</taxon>
        <taxon>Araneae</taxon>
        <taxon>Araneomorphae</taxon>
        <taxon>Entelegynae</taxon>
        <taxon>Araneoidea</taxon>
        <taxon>Araneidae</taxon>
        <taxon>Araneus</taxon>
    </lineage>
</organism>
<accession>A0A4Y2NS77</accession>
<dbReference type="AlphaFoldDB" id="A0A4Y2NS77"/>
<name>A0A4Y2NS77_ARAVE</name>